<dbReference type="Proteomes" id="UP000225379">
    <property type="component" value="Unassembled WGS sequence"/>
</dbReference>
<organism evidence="3 4">
    <name type="scientific">Azospirillum palustre</name>
    <dbReference type="NCBI Taxonomy" id="2044885"/>
    <lineage>
        <taxon>Bacteria</taxon>
        <taxon>Pseudomonadati</taxon>
        <taxon>Pseudomonadota</taxon>
        <taxon>Alphaproteobacteria</taxon>
        <taxon>Rhodospirillales</taxon>
        <taxon>Azospirillaceae</taxon>
        <taxon>Azospirillum</taxon>
    </lineage>
</organism>
<gene>
    <name evidence="3" type="ORF">CRT60_28245</name>
</gene>
<name>A0A2B8B7R2_9PROT</name>
<proteinExistence type="predicted"/>
<dbReference type="AlphaFoldDB" id="A0A2B8B7R2"/>
<evidence type="ECO:0000256" key="1">
    <source>
        <dbReference type="SAM" id="MobiDB-lite"/>
    </source>
</evidence>
<reference evidence="4" key="1">
    <citation type="submission" date="2017-10" db="EMBL/GenBank/DDBJ databases">
        <authorList>
            <person name="Kravchenko I.K."/>
            <person name="Grouzdev D.S."/>
        </authorList>
    </citation>
    <scope>NUCLEOTIDE SEQUENCE [LARGE SCALE GENOMIC DNA]</scope>
    <source>
        <strain evidence="4">B2</strain>
    </source>
</reference>
<keyword evidence="4" id="KW-1185">Reference proteome</keyword>
<dbReference type="OrthoDB" id="7302282at2"/>
<evidence type="ECO:0000313" key="3">
    <source>
        <dbReference type="EMBL" id="PGH53739.1"/>
    </source>
</evidence>
<dbReference type="EMBL" id="PDKW01000043">
    <property type="protein sequence ID" value="PGH53739.1"/>
    <property type="molecule type" value="Genomic_DNA"/>
</dbReference>
<protein>
    <recommendedName>
        <fullName evidence="2">Phasin domain-containing protein</fullName>
    </recommendedName>
</protein>
<evidence type="ECO:0000313" key="4">
    <source>
        <dbReference type="Proteomes" id="UP000225379"/>
    </source>
</evidence>
<feature type="region of interest" description="Disordered" evidence="1">
    <location>
        <begin position="1"/>
        <end position="22"/>
    </location>
</feature>
<dbReference type="RefSeq" id="WP_098739794.1">
    <property type="nucleotide sequence ID" value="NZ_PDKW01000043.1"/>
</dbReference>
<dbReference type="Pfam" id="PF09361">
    <property type="entry name" value="Phasin_2"/>
    <property type="match status" value="1"/>
</dbReference>
<evidence type="ECO:0000259" key="2">
    <source>
        <dbReference type="Pfam" id="PF09361"/>
    </source>
</evidence>
<sequence>MAMDKDTTTGVRETADLAKGTLDDMMRAGETTTRRAADAARSIGGTATETGVHAVDAGLGAGQKAMDAGADMTRRGAEAAKSAMGSAADVAGRKTEQFQRALGLSKEAQGEVASQTRETMDVMVQCSSVLADGLQTAWREWMGLAQEVASRNAEGVNALMRSRSVPDFYAAQSRMLKDNMQLVLSRSVKISELSANTANTAIGKLNARLEGAAQQAERRF</sequence>
<feature type="domain" description="Phasin" evidence="2">
    <location>
        <begin position="111"/>
        <end position="203"/>
    </location>
</feature>
<comment type="caution">
    <text evidence="3">The sequence shown here is derived from an EMBL/GenBank/DDBJ whole genome shotgun (WGS) entry which is preliminary data.</text>
</comment>
<accession>A0A2B8B7R2</accession>
<dbReference type="InterPro" id="IPR018968">
    <property type="entry name" value="Phasin"/>
</dbReference>